<organism evidence="3 4">
    <name type="scientific">Acorus gramineus</name>
    <name type="common">Dwarf sweet flag</name>
    <dbReference type="NCBI Taxonomy" id="55184"/>
    <lineage>
        <taxon>Eukaryota</taxon>
        <taxon>Viridiplantae</taxon>
        <taxon>Streptophyta</taxon>
        <taxon>Embryophyta</taxon>
        <taxon>Tracheophyta</taxon>
        <taxon>Spermatophyta</taxon>
        <taxon>Magnoliopsida</taxon>
        <taxon>Liliopsida</taxon>
        <taxon>Acoraceae</taxon>
        <taxon>Acorus</taxon>
    </lineage>
</organism>
<dbReference type="PANTHER" id="PTHR47939:SF13">
    <property type="entry name" value="OS03G0201400 PROTEIN"/>
    <property type="match status" value="1"/>
</dbReference>
<comment type="similarity">
    <text evidence="1">Belongs to the PPR family. P subfamily.</text>
</comment>
<keyword evidence="2" id="KW-0677">Repeat</keyword>
<keyword evidence="4" id="KW-1185">Reference proteome</keyword>
<sequence length="316" mass="36937">MAAFDAVKLYENFDEVAADLIVEHWRKGYTGHAGSMMRRLYYRDHLIKTIVETLGPVTAVPMFNGQLHYILSFFERWCDACEIRWRDYTRIIPREIEKVLIEMNAHGVPLNVKIFYIIIYYLAMIRRTDDASFLFQNMEQRGFITPNSRTYALMARAFYKVRRIHERDEMVMKVGNMLPPLRSEDSHCFVKILCKAGMSEHAVRVFEMMNWDGFFLKANTYNMLIENLSSFGHFFSFSNKINAECLLLSQKNNLSWWDKGDALNTVFAIAKKGRLPMKEMSVYLSDGTVLKGSRMMHGPSIGKFVPHVGRYRNKKE</sequence>
<evidence type="ECO:0000313" key="3">
    <source>
        <dbReference type="EMBL" id="KAK1274127.1"/>
    </source>
</evidence>
<dbReference type="AlphaFoldDB" id="A0AAV9BCR1"/>
<dbReference type="EMBL" id="JAUJYN010000004">
    <property type="protein sequence ID" value="KAK1274127.1"/>
    <property type="molecule type" value="Genomic_DNA"/>
</dbReference>
<dbReference type="Pfam" id="PF01535">
    <property type="entry name" value="PPR"/>
    <property type="match status" value="1"/>
</dbReference>
<gene>
    <name evidence="3" type="ORF">QJS04_geneDACA022207</name>
</gene>
<accession>A0AAV9BCR1</accession>
<evidence type="ECO:0000256" key="2">
    <source>
        <dbReference type="ARBA" id="ARBA00022737"/>
    </source>
</evidence>
<dbReference type="Proteomes" id="UP001179952">
    <property type="component" value="Unassembled WGS sequence"/>
</dbReference>
<dbReference type="InterPro" id="IPR002885">
    <property type="entry name" value="PPR_rpt"/>
</dbReference>
<dbReference type="PANTHER" id="PTHR47939">
    <property type="entry name" value="MEMBRANE-ASSOCIATED SALT-INDUCIBLE PROTEIN-LIKE"/>
    <property type="match status" value="1"/>
</dbReference>
<dbReference type="InterPro" id="IPR011990">
    <property type="entry name" value="TPR-like_helical_dom_sf"/>
</dbReference>
<name>A0AAV9BCR1_ACOGR</name>
<dbReference type="InterPro" id="IPR050667">
    <property type="entry name" value="PPR-containing_protein"/>
</dbReference>
<dbReference type="Gene3D" id="1.25.40.10">
    <property type="entry name" value="Tetratricopeptide repeat domain"/>
    <property type="match status" value="2"/>
</dbReference>
<proteinExistence type="inferred from homology"/>
<evidence type="ECO:0000256" key="1">
    <source>
        <dbReference type="ARBA" id="ARBA00007626"/>
    </source>
</evidence>
<reference evidence="3" key="2">
    <citation type="submission" date="2023-06" db="EMBL/GenBank/DDBJ databases">
        <authorList>
            <person name="Ma L."/>
            <person name="Liu K.-W."/>
            <person name="Li Z."/>
            <person name="Hsiao Y.-Y."/>
            <person name="Qi Y."/>
            <person name="Fu T."/>
            <person name="Tang G."/>
            <person name="Zhang D."/>
            <person name="Sun W.-H."/>
            <person name="Liu D.-K."/>
            <person name="Li Y."/>
            <person name="Chen G.-Z."/>
            <person name="Liu X.-D."/>
            <person name="Liao X.-Y."/>
            <person name="Jiang Y.-T."/>
            <person name="Yu X."/>
            <person name="Hao Y."/>
            <person name="Huang J."/>
            <person name="Zhao X.-W."/>
            <person name="Ke S."/>
            <person name="Chen Y.-Y."/>
            <person name="Wu W.-L."/>
            <person name="Hsu J.-L."/>
            <person name="Lin Y.-F."/>
            <person name="Huang M.-D."/>
            <person name="Li C.-Y."/>
            <person name="Huang L."/>
            <person name="Wang Z.-W."/>
            <person name="Zhao X."/>
            <person name="Zhong W.-Y."/>
            <person name="Peng D.-H."/>
            <person name="Ahmad S."/>
            <person name="Lan S."/>
            <person name="Zhang J.-S."/>
            <person name="Tsai W.-C."/>
            <person name="Van De Peer Y."/>
            <person name="Liu Z.-J."/>
        </authorList>
    </citation>
    <scope>NUCLEOTIDE SEQUENCE</scope>
    <source>
        <strain evidence="3">SCP</strain>
        <tissue evidence="3">Leaves</tissue>
    </source>
</reference>
<protein>
    <recommendedName>
        <fullName evidence="5">Pentatricopeptide repeat-containing protein</fullName>
    </recommendedName>
</protein>
<reference evidence="3" key="1">
    <citation type="journal article" date="2023" name="Nat. Commun.">
        <title>Diploid and tetraploid genomes of Acorus and the evolution of monocots.</title>
        <authorList>
            <person name="Ma L."/>
            <person name="Liu K.W."/>
            <person name="Li Z."/>
            <person name="Hsiao Y.Y."/>
            <person name="Qi Y."/>
            <person name="Fu T."/>
            <person name="Tang G.D."/>
            <person name="Zhang D."/>
            <person name="Sun W.H."/>
            <person name="Liu D.K."/>
            <person name="Li Y."/>
            <person name="Chen G.Z."/>
            <person name="Liu X.D."/>
            <person name="Liao X.Y."/>
            <person name="Jiang Y.T."/>
            <person name="Yu X."/>
            <person name="Hao Y."/>
            <person name="Huang J."/>
            <person name="Zhao X.W."/>
            <person name="Ke S."/>
            <person name="Chen Y.Y."/>
            <person name="Wu W.L."/>
            <person name="Hsu J.L."/>
            <person name="Lin Y.F."/>
            <person name="Huang M.D."/>
            <person name="Li C.Y."/>
            <person name="Huang L."/>
            <person name="Wang Z.W."/>
            <person name="Zhao X."/>
            <person name="Zhong W.Y."/>
            <person name="Peng D.H."/>
            <person name="Ahmad S."/>
            <person name="Lan S."/>
            <person name="Zhang J.S."/>
            <person name="Tsai W.C."/>
            <person name="Van de Peer Y."/>
            <person name="Liu Z.J."/>
        </authorList>
    </citation>
    <scope>NUCLEOTIDE SEQUENCE</scope>
    <source>
        <strain evidence="3">SCP</strain>
    </source>
</reference>
<evidence type="ECO:0000313" key="4">
    <source>
        <dbReference type="Proteomes" id="UP001179952"/>
    </source>
</evidence>
<evidence type="ECO:0008006" key="5">
    <source>
        <dbReference type="Google" id="ProtNLM"/>
    </source>
</evidence>
<comment type="caution">
    <text evidence="3">The sequence shown here is derived from an EMBL/GenBank/DDBJ whole genome shotgun (WGS) entry which is preliminary data.</text>
</comment>